<dbReference type="Proteomes" id="UP000326396">
    <property type="component" value="Linkage Group LG19"/>
</dbReference>
<dbReference type="OrthoDB" id="680041at2759"/>
<evidence type="ECO:0000256" key="3">
    <source>
        <dbReference type="ARBA" id="ARBA00010067"/>
    </source>
</evidence>
<evidence type="ECO:0000256" key="6">
    <source>
        <dbReference type="ARBA" id="ARBA00023136"/>
    </source>
</evidence>
<dbReference type="GO" id="GO:0005886">
    <property type="term" value="C:plasma membrane"/>
    <property type="evidence" value="ECO:0007669"/>
    <property type="project" value="UniProtKB-SubCell"/>
</dbReference>
<keyword evidence="9" id="KW-1185">Reference proteome</keyword>
<evidence type="ECO:0000256" key="1">
    <source>
        <dbReference type="ARBA" id="ARBA00002281"/>
    </source>
</evidence>
<keyword evidence="5" id="KW-1003">Cell membrane</keyword>
<comment type="subcellular location">
    <subcellularLocation>
        <location evidence="2">Cell membrane</location>
    </subcellularLocation>
</comment>
<evidence type="ECO:0000256" key="4">
    <source>
        <dbReference type="ARBA" id="ARBA00022448"/>
    </source>
</evidence>
<evidence type="ECO:0000256" key="7">
    <source>
        <dbReference type="ARBA" id="ARBA00023294"/>
    </source>
</evidence>
<gene>
    <name evidence="8" type="ORF">E3N88_21460</name>
</gene>
<name>A0A5N6NMQ6_9ASTR</name>
<dbReference type="GO" id="GO:0009734">
    <property type="term" value="P:auxin-activated signaling pathway"/>
    <property type="evidence" value="ECO:0007669"/>
    <property type="project" value="UniProtKB-KW"/>
</dbReference>
<dbReference type="PANTHER" id="PTHR33541">
    <property type="entry name" value="PROTEIN BIG GRAIN 1-LIKE A-RELATED"/>
    <property type="match status" value="1"/>
</dbReference>
<dbReference type="PANTHER" id="PTHR33541:SF28">
    <property type="entry name" value="PROTEIN BIG GRAIN 1-LIKE A"/>
    <property type="match status" value="1"/>
</dbReference>
<evidence type="ECO:0000256" key="5">
    <source>
        <dbReference type="ARBA" id="ARBA00022475"/>
    </source>
</evidence>
<evidence type="ECO:0000313" key="8">
    <source>
        <dbReference type="EMBL" id="KAD4889387.1"/>
    </source>
</evidence>
<comment type="caution">
    <text evidence="8">The sequence shown here is derived from an EMBL/GenBank/DDBJ whole genome shotgun (WGS) entry which is preliminary data.</text>
</comment>
<keyword evidence="6" id="KW-0472">Membrane</keyword>
<evidence type="ECO:0000313" key="9">
    <source>
        <dbReference type="Proteomes" id="UP000326396"/>
    </source>
</evidence>
<protein>
    <submittedName>
        <fullName evidence="8">Uncharacterized protein</fullName>
    </submittedName>
</protein>
<keyword evidence="4" id="KW-0813">Transport</keyword>
<dbReference type="InterPro" id="IPR039621">
    <property type="entry name" value="BG1-like"/>
</dbReference>
<sequence>MDRTRKQNPSFSSTLLDVIYRSVDDGESVVIKKSTRNRQSVDSCFSQVDKQIVHSLRPSGGSKNAGDVVYRRKSAIDFQKPNDEAKKGGSCSRYRSEFSAEMIYGFPARRPLRTTIDEDDDEFINRSTYDQKHQPEDLKPRANYEGTFMKTKSRAMKIYRHLKTGTDPVSPGGRLRSFLVSLFSVKNVKKSKISSPCTGDHDDVIVHANRKLNSTPISSARSCLNVTPASVKTKVKFYPASVNAIDEHSQPNNHKSINGDRSNSPAVKFAMNSINKMLKMHSAGKNICIKETTRNLLKNDYQKKVEYVIDSINITDRNNNEDDDEATSYSSSDLFELDHLSAIGIERSVQELPLYETTSVDANRAIAN</sequence>
<keyword evidence="7" id="KW-0927">Auxin signaling pathway</keyword>
<accession>A0A5N6NMQ6</accession>
<proteinExistence type="inferred from homology"/>
<comment type="function">
    <text evidence="1">Involved in auxin transport. Regulator of the auxin signaling pathway.</text>
</comment>
<evidence type="ECO:0000256" key="2">
    <source>
        <dbReference type="ARBA" id="ARBA00004236"/>
    </source>
</evidence>
<dbReference type="EMBL" id="SZYD01000011">
    <property type="protein sequence ID" value="KAD4889387.1"/>
    <property type="molecule type" value="Genomic_DNA"/>
</dbReference>
<comment type="similarity">
    <text evidence="3">Belongs to the BIG GRAIN 1 (BG1) plant protein family.</text>
</comment>
<reference evidence="8 9" key="1">
    <citation type="submission" date="2019-05" db="EMBL/GenBank/DDBJ databases">
        <title>Mikania micrantha, genome provides insights into the molecular mechanism of rapid growth.</title>
        <authorList>
            <person name="Liu B."/>
        </authorList>
    </citation>
    <scope>NUCLEOTIDE SEQUENCE [LARGE SCALE GENOMIC DNA]</scope>
    <source>
        <strain evidence="8">NLD-2019</strain>
        <tissue evidence="8">Leaf</tissue>
    </source>
</reference>
<organism evidence="8 9">
    <name type="scientific">Mikania micrantha</name>
    <name type="common">bitter vine</name>
    <dbReference type="NCBI Taxonomy" id="192012"/>
    <lineage>
        <taxon>Eukaryota</taxon>
        <taxon>Viridiplantae</taxon>
        <taxon>Streptophyta</taxon>
        <taxon>Embryophyta</taxon>
        <taxon>Tracheophyta</taxon>
        <taxon>Spermatophyta</taxon>
        <taxon>Magnoliopsida</taxon>
        <taxon>eudicotyledons</taxon>
        <taxon>Gunneridae</taxon>
        <taxon>Pentapetalae</taxon>
        <taxon>asterids</taxon>
        <taxon>campanulids</taxon>
        <taxon>Asterales</taxon>
        <taxon>Asteraceae</taxon>
        <taxon>Asteroideae</taxon>
        <taxon>Heliantheae alliance</taxon>
        <taxon>Eupatorieae</taxon>
        <taxon>Mikania</taxon>
    </lineage>
</organism>
<dbReference type="AlphaFoldDB" id="A0A5N6NMQ6"/>